<proteinExistence type="predicted"/>
<accession>A0A368GM61</accession>
<evidence type="ECO:0000313" key="1">
    <source>
        <dbReference type="EMBL" id="RCN45473.1"/>
    </source>
</evidence>
<reference evidence="1 2" key="1">
    <citation type="submission" date="2014-10" db="EMBL/GenBank/DDBJ databases">
        <title>Draft genome of the hookworm Ancylostoma caninum.</title>
        <authorList>
            <person name="Mitreva M."/>
        </authorList>
    </citation>
    <scope>NUCLEOTIDE SEQUENCE [LARGE SCALE GENOMIC DNA]</scope>
    <source>
        <strain evidence="1 2">Baltimore</strain>
    </source>
</reference>
<dbReference type="STRING" id="29170.A0A368GM61"/>
<dbReference type="Proteomes" id="UP000252519">
    <property type="component" value="Unassembled WGS sequence"/>
</dbReference>
<keyword evidence="2" id="KW-1185">Reference proteome</keyword>
<gene>
    <name evidence="1" type="ORF">ANCCAN_08550</name>
</gene>
<dbReference type="OrthoDB" id="5863648at2759"/>
<evidence type="ECO:0000313" key="2">
    <source>
        <dbReference type="Proteomes" id="UP000252519"/>
    </source>
</evidence>
<dbReference type="EMBL" id="JOJR01000101">
    <property type="protein sequence ID" value="RCN45473.1"/>
    <property type="molecule type" value="Genomic_DNA"/>
</dbReference>
<protein>
    <submittedName>
        <fullName evidence="1">Uncharacterized protein</fullName>
    </submittedName>
</protein>
<sequence>MRQGLLTRAVNRLTAILDENQELTTMSLTPPLEADKRRVYTRTQRLRIRTTKATLESEVLNVDRALEQYNYAADNLDPDTPSIVDILQKVSSNVDTTARLLDRAHTTLTTMARLQEEINDMEHYRYATNFATSSEVPQMTLAPIPIPKFSGRIWEWDTFWGAFEHSSHSRPIDNLYKMNYLLDAP</sequence>
<organism evidence="1 2">
    <name type="scientific">Ancylostoma caninum</name>
    <name type="common">Dog hookworm</name>
    <dbReference type="NCBI Taxonomy" id="29170"/>
    <lineage>
        <taxon>Eukaryota</taxon>
        <taxon>Metazoa</taxon>
        <taxon>Ecdysozoa</taxon>
        <taxon>Nematoda</taxon>
        <taxon>Chromadorea</taxon>
        <taxon>Rhabditida</taxon>
        <taxon>Rhabditina</taxon>
        <taxon>Rhabditomorpha</taxon>
        <taxon>Strongyloidea</taxon>
        <taxon>Ancylostomatidae</taxon>
        <taxon>Ancylostomatinae</taxon>
        <taxon>Ancylostoma</taxon>
    </lineage>
</organism>
<name>A0A368GM61_ANCCA</name>
<dbReference type="AlphaFoldDB" id="A0A368GM61"/>
<comment type="caution">
    <text evidence="1">The sequence shown here is derived from an EMBL/GenBank/DDBJ whole genome shotgun (WGS) entry which is preliminary data.</text>
</comment>